<dbReference type="InterPro" id="IPR005113">
    <property type="entry name" value="uDENN_dom"/>
</dbReference>
<evidence type="ECO:0000313" key="3">
    <source>
        <dbReference type="Proteomes" id="UP000271098"/>
    </source>
</evidence>
<name>A0A183DQE7_9BILA</name>
<sequence>MTASSGAAAAVAASDITLVDYFVVVGYDSAALLQLCMPKGLRFYTQNDVPLPAVHTFANIREDGSRVNGCALIYYEYIRFCTFVSYITYWKINFIVVIYGSRRRPKNNFS</sequence>
<feature type="domain" description="uDENN" evidence="1">
    <location>
        <begin position="31"/>
        <end position="73"/>
    </location>
</feature>
<dbReference type="WBParaSite" id="GPUH_0001095101-mRNA-1">
    <property type="protein sequence ID" value="GPUH_0001095101-mRNA-1"/>
    <property type="gene ID" value="GPUH_0001095101"/>
</dbReference>
<dbReference type="AlphaFoldDB" id="A0A183DQE7"/>
<proteinExistence type="predicted"/>
<accession>A0A183DQE7</accession>
<keyword evidence="3" id="KW-1185">Reference proteome</keyword>
<dbReference type="OrthoDB" id="6019893at2759"/>
<dbReference type="PANTHER" id="PTHR46070:SF1">
    <property type="entry name" value="PINSTRIPE, ISOFORM A"/>
    <property type="match status" value="1"/>
</dbReference>
<dbReference type="Proteomes" id="UP000271098">
    <property type="component" value="Unassembled WGS sequence"/>
</dbReference>
<dbReference type="InterPro" id="IPR047278">
    <property type="entry name" value="DEN5A/B"/>
</dbReference>
<protein>
    <submittedName>
        <fullName evidence="4">UDENN domain-containing protein</fullName>
    </submittedName>
</protein>
<organism evidence="4">
    <name type="scientific">Gongylonema pulchrum</name>
    <dbReference type="NCBI Taxonomy" id="637853"/>
    <lineage>
        <taxon>Eukaryota</taxon>
        <taxon>Metazoa</taxon>
        <taxon>Ecdysozoa</taxon>
        <taxon>Nematoda</taxon>
        <taxon>Chromadorea</taxon>
        <taxon>Rhabditida</taxon>
        <taxon>Spirurina</taxon>
        <taxon>Spiruromorpha</taxon>
        <taxon>Spiruroidea</taxon>
        <taxon>Gongylonematidae</taxon>
        <taxon>Gongylonema</taxon>
    </lineage>
</organism>
<evidence type="ECO:0000313" key="4">
    <source>
        <dbReference type="WBParaSite" id="GPUH_0001095101-mRNA-1"/>
    </source>
</evidence>
<dbReference type="PANTHER" id="PTHR46070">
    <property type="entry name" value="PINSTRIPE, ISOFORM A"/>
    <property type="match status" value="1"/>
</dbReference>
<evidence type="ECO:0000313" key="2">
    <source>
        <dbReference type="EMBL" id="VDN18112.1"/>
    </source>
</evidence>
<dbReference type="GO" id="GO:0031267">
    <property type="term" value="F:small GTPase binding"/>
    <property type="evidence" value="ECO:0007669"/>
    <property type="project" value="InterPro"/>
</dbReference>
<dbReference type="GO" id="GO:0005085">
    <property type="term" value="F:guanyl-nucleotide exchange factor activity"/>
    <property type="evidence" value="ECO:0007669"/>
    <property type="project" value="InterPro"/>
</dbReference>
<reference evidence="2 3" key="2">
    <citation type="submission" date="2018-11" db="EMBL/GenBank/DDBJ databases">
        <authorList>
            <consortium name="Pathogen Informatics"/>
        </authorList>
    </citation>
    <scope>NUCLEOTIDE SEQUENCE [LARGE SCALE GENOMIC DNA]</scope>
</reference>
<reference evidence="4" key="1">
    <citation type="submission" date="2016-06" db="UniProtKB">
        <authorList>
            <consortium name="WormBaseParasite"/>
        </authorList>
    </citation>
    <scope>IDENTIFICATION</scope>
</reference>
<evidence type="ECO:0000259" key="1">
    <source>
        <dbReference type="Pfam" id="PF03456"/>
    </source>
</evidence>
<gene>
    <name evidence="2" type="ORF">GPUH_LOCUS10938</name>
</gene>
<dbReference type="EMBL" id="UYRT01078245">
    <property type="protein sequence ID" value="VDN18112.1"/>
    <property type="molecule type" value="Genomic_DNA"/>
</dbReference>
<dbReference type="Pfam" id="PF03456">
    <property type="entry name" value="uDENN"/>
    <property type="match status" value="1"/>
</dbReference>